<dbReference type="Proteomes" id="UP000003959">
    <property type="component" value="Unassembled WGS sequence"/>
</dbReference>
<proteinExistence type="predicted"/>
<gene>
    <name evidence="1" type="ORF">LYNGBM3L_67470</name>
</gene>
<dbReference type="SUPFAM" id="SSF143100">
    <property type="entry name" value="TTHA1013/TTHA0281-like"/>
    <property type="match status" value="1"/>
</dbReference>
<accession>F4Y1A8</accession>
<reference evidence="2" key="1">
    <citation type="journal article" date="2011" name="Proc. Natl. Acad. Sci. U.S.A.">
        <title>Genomic insights into the physiology and ecology of the marine filamentous cyanobacterium Lyngbya majuscula.</title>
        <authorList>
            <person name="Jones A.C."/>
            <person name="Monroe E.A."/>
            <person name="Podell S."/>
            <person name="Hess W.R."/>
            <person name="Klages S."/>
            <person name="Esquenazi E."/>
            <person name="Niessen S."/>
            <person name="Hoover H."/>
            <person name="Rothmann M."/>
            <person name="Lasken R.S."/>
            <person name="Yates J.R.III."/>
            <person name="Reinhardt R."/>
            <person name="Kube M."/>
            <person name="Burkart M.D."/>
            <person name="Allen E.E."/>
            <person name="Dorrestein P.C."/>
            <person name="Gerwick W.H."/>
            <person name="Gerwick L."/>
        </authorList>
    </citation>
    <scope>NUCLEOTIDE SEQUENCE [LARGE SCALE GENOMIC DNA]</scope>
    <source>
        <strain evidence="2">3L</strain>
    </source>
</reference>
<dbReference type="HOGENOM" id="CLU_1979010_0_0_3"/>
<keyword evidence="2" id="KW-1185">Reference proteome</keyword>
<evidence type="ECO:0000313" key="1">
    <source>
        <dbReference type="EMBL" id="EGJ29050.1"/>
    </source>
</evidence>
<name>F4Y1A8_9CYAN</name>
<sequence>MGIAYTDGDWLKLRGYLLSVSKTVCASDKEKKIISLGAHSRLSGNPTGVAPLRVSEGENRVSMMKITYTYWKEADGMFLGYLNEFPDHWTQGVDLEELKNNLAVLYRTFTSEEIPGIKRVAELEVA</sequence>
<dbReference type="eggNOG" id="COG1598">
    <property type="taxonomic scope" value="Bacteria"/>
</dbReference>
<organism evidence="1 2">
    <name type="scientific">Moorena producens 3L</name>
    <dbReference type="NCBI Taxonomy" id="489825"/>
    <lineage>
        <taxon>Bacteria</taxon>
        <taxon>Bacillati</taxon>
        <taxon>Cyanobacteriota</taxon>
        <taxon>Cyanophyceae</taxon>
        <taxon>Coleofasciculales</taxon>
        <taxon>Coleofasciculaceae</taxon>
        <taxon>Moorena</taxon>
    </lineage>
</organism>
<dbReference type="EMBL" id="GL890970">
    <property type="protein sequence ID" value="EGJ29050.1"/>
    <property type="molecule type" value="Genomic_DNA"/>
</dbReference>
<dbReference type="AlphaFoldDB" id="F4Y1A8"/>
<dbReference type="InterPro" id="IPR035069">
    <property type="entry name" value="TTHA1013/TTHA0281-like"/>
</dbReference>
<protein>
    <submittedName>
        <fullName evidence="1">Uncharacterized protein</fullName>
    </submittedName>
</protein>
<evidence type="ECO:0000313" key="2">
    <source>
        <dbReference type="Proteomes" id="UP000003959"/>
    </source>
</evidence>